<dbReference type="InterPro" id="IPR001656">
    <property type="entry name" value="PsdUridine_synth_TruD"/>
</dbReference>
<feature type="region of interest" description="Disordered" evidence="5">
    <location>
        <begin position="1"/>
        <end position="34"/>
    </location>
</feature>
<keyword evidence="8" id="KW-1185">Reference proteome</keyword>
<feature type="compositionally biased region" description="Basic and acidic residues" evidence="5">
    <location>
        <begin position="952"/>
        <end position="983"/>
    </location>
</feature>
<evidence type="ECO:0000256" key="2">
    <source>
        <dbReference type="ARBA" id="ARBA00022694"/>
    </source>
</evidence>
<feature type="compositionally biased region" description="Low complexity" evidence="5">
    <location>
        <begin position="8"/>
        <end position="27"/>
    </location>
</feature>
<feature type="compositionally biased region" description="Basic and acidic residues" evidence="5">
    <location>
        <begin position="562"/>
        <end position="580"/>
    </location>
</feature>
<dbReference type="InterPro" id="IPR011760">
    <property type="entry name" value="PsdUridine_synth_TruD_insert"/>
</dbReference>
<dbReference type="AlphaFoldDB" id="A0A067R2F7"/>
<feature type="region of interest" description="Disordered" evidence="5">
    <location>
        <begin position="74"/>
        <end position="105"/>
    </location>
</feature>
<accession>A0A067R2F7</accession>
<dbReference type="CDD" id="cd02576">
    <property type="entry name" value="PseudoU_synth_ScPUS7"/>
    <property type="match status" value="1"/>
</dbReference>
<dbReference type="InParanoid" id="A0A067R2F7"/>
<evidence type="ECO:0000256" key="5">
    <source>
        <dbReference type="SAM" id="MobiDB-lite"/>
    </source>
</evidence>
<feature type="compositionally biased region" description="Acidic residues" evidence="5">
    <location>
        <begin position="552"/>
        <end position="561"/>
    </location>
</feature>
<dbReference type="FunFam" id="3.30.2350.20:FF:000003">
    <property type="entry name" value="Pseudouridylate synthase 7 homolog"/>
    <property type="match status" value="1"/>
</dbReference>
<feature type="domain" description="TRUD" evidence="6">
    <location>
        <begin position="368"/>
        <end position="570"/>
    </location>
</feature>
<dbReference type="GO" id="GO:0005634">
    <property type="term" value="C:nucleus"/>
    <property type="evidence" value="ECO:0007669"/>
    <property type="project" value="TreeGrafter"/>
</dbReference>
<keyword evidence="3" id="KW-0413">Isomerase</keyword>
<dbReference type="PANTHER" id="PTHR13326:SF31">
    <property type="entry name" value="PSEUDOURIDYLATE SYNTHASE 7 HOMOLOG"/>
    <property type="match status" value="1"/>
</dbReference>
<feature type="compositionally biased region" description="Basic residues" evidence="5">
    <location>
        <begin position="84"/>
        <end position="95"/>
    </location>
</feature>
<dbReference type="InterPro" id="IPR042214">
    <property type="entry name" value="TruD_catalytic"/>
</dbReference>
<comment type="similarity">
    <text evidence="1">Belongs to the pseudouridine synthase TruD family.</text>
</comment>
<evidence type="ECO:0000313" key="7">
    <source>
        <dbReference type="EMBL" id="KDR13150.1"/>
    </source>
</evidence>
<dbReference type="GO" id="GO:0009982">
    <property type="term" value="F:pseudouridine synthase activity"/>
    <property type="evidence" value="ECO:0007669"/>
    <property type="project" value="InterPro"/>
</dbReference>
<evidence type="ECO:0000256" key="1">
    <source>
        <dbReference type="ARBA" id="ARBA00007953"/>
    </source>
</evidence>
<dbReference type="OMA" id="FHVNEIT"/>
<dbReference type="InterPro" id="IPR020103">
    <property type="entry name" value="PsdUridine_synth_cat_dom_sf"/>
</dbReference>
<proteinExistence type="inferred from homology"/>
<dbReference type="NCBIfam" id="TIGR00094">
    <property type="entry name" value="tRNA_TruD_broad"/>
    <property type="match status" value="1"/>
</dbReference>
<protein>
    <submittedName>
        <fullName evidence="7">Pseudouridylate synthase 7-like protein</fullName>
    </submittedName>
</protein>
<dbReference type="GO" id="GO:0001522">
    <property type="term" value="P:pseudouridine synthesis"/>
    <property type="evidence" value="ECO:0007669"/>
    <property type="project" value="InterPro"/>
</dbReference>
<dbReference type="SUPFAM" id="SSF55120">
    <property type="entry name" value="Pseudouridine synthase"/>
    <property type="match status" value="2"/>
</dbReference>
<dbReference type="PIRSF" id="PIRSF037016">
    <property type="entry name" value="Pseudouridin_synth_euk_prd"/>
    <property type="match status" value="1"/>
</dbReference>
<dbReference type="FunCoup" id="A0A067R2F7">
    <property type="interactions" value="1639"/>
</dbReference>
<dbReference type="Gene3D" id="3.30.2350.20">
    <property type="entry name" value="TruD, catalytic domain"/>
    <property type="match status" value="3"/>
</dbReference>
<dbReference type="GO" id="GO:0008033">
    <property type="term" value="P:tRNA processing"/>
    <property type="evidence" value="ECO:0007669"/>
    <property type="project" value="UniProtKB-KW"/>
</dbReference>
<evidence type="ECO:0000256" key="3">
    <source>
        <dbReference type="ARBA" id="ARBA00023235"/>
    </source>
</evidence>
<dbReference type="PROSITE" id="PS50984">
    <property type="entry name" value="TRUD"/>
    <property type="match status" value="1"/>
</dbReference>
<organism evidence="7 8">
    <name type="scientific">Zootermopsis nevadensis</name>
    <name type="common">Dampwood termite</name>
    <dbReference type="NCBI Taxonomy" id="136037"/>
    <lineage>
        <taxon>Eukaryota</taxon>
        <taxon>Metazoa</taxon>
        <taxon>Ecdysozoa</taxon>
        <taxon>Arthropoda</taxon>
        <taxon>Hexapoda</taxon>
        <taxon>Insecta</taxon>
        <taxon>Pterygota</taxon>
        <taxon>Neoptera</taxon>
        <taxon>Polyneoptera</taxon>
        <taxon>Dictyoptera</taxon>
        <taxon>Blattodea</taxon>
        <taxon>Blattoidea</taxon>
        <taxon>Termitoidae</taxon>
        <taxon>Termopsidae</taxon>
        <taxon>Zootermopsis</taxon>
    </lineage>
</organism>
<dbReference type="Pfam" id="PF01142">
    <property type="entry name" value="TruD"/>
    <property type="match status" value="1"/>
</dbReference>
<feature type="compositionally biased region" description="Polar residues" evidence="5">
    <location>
        <begin position="96"/>
        <end position="105"/>
    </location>
</feature>
<name>A0A067R2F7_ZOONE</name>
<dbReference type="Proteomes" id="UP000027135">
    <property type="component" value="Unassembled WGS sequence"/>
</dbReference>
<feature type="compositionally biased region" description="Polar residues" evidence="5">
    <location>
        <begin position="917"/>
        <end position="933"/>
    </location>
</feature>
<dbReference type="eggNOG" id="KOG2339">
    <property type="taxonomic scope" value="Eukaryota"/>
</dbReference>
<evidence type="ECO:0000313" key="8">
    <source>
        <dbReference type="Proteomes" id="UP000027135"/>
    </source>
</evidence>
<dbReference type="GO" id="GO:0003723">
    <property type="term" value="F:RNA binding"/>
    <property type="evidence" value="ECO:0007669"/>
    <property type="project" value="InterPro"/>
</dbReference>
<sequence length="983" mass="110341">MTREMNRGFRNQRGGRSFRGGRQFSNFKQRGNIRPPPLNFFPPGNFVFPPPNFSFPRGINRFPARLPLTPNIRMMRGGMPHWRGASKKQQPKRPKNSLTPSSTKSRLMEKDVGITEYISAHEGFSGIIKQRFSDFHVNEITADGSIAKLTDLAPPVDVEHKRPENEVIEILTPEIMEKLKTMVETKMGYVEIEVTEKSKDDRRKIHEAIKDGFGKEVYSNTVDRGSKKFITIFKTRKGVMQDRRSRWPADRGGVYVHFVLHKENMDTQETVNYLAGKLGVKPNFITYAGTKDRRAMTSQMMSVFKIDPAKLAKLSKELKGVKLGNYTYKPTCLKLGDLKGNRFRISLRNVTGTDEQIEEAVSNLKEKGFINYYGLQRFGSSSSVPTPEVGRALLLGEWKEAIELILKPRNTDEPWAIKRARKHWWVTKDARKAAKMLRKNFMNIIESKLLYGLSRHAPDDYVGALQNIPRNTRLLYLHSYQSLVWNKIVSRRIKEFGLQPIVGDLVFVDNNDYQEVVDQEGTVVASDEFPKRPRKKAKKAAKEAGNTPNTADDIEADDTCSTEEKDINEAETDLTPKSDVDVNIIKGGDSAADTSKPDIDDNIVRDAADTSKPDIDDNIVRDAADTSKSDIDDNIVRDAADTSKPDIDDNIVRDAADTSKPDIDDNIVRDAADTSKSDIDDNIKDAVDETAGNTGSVEEPKEREATQRVVESNREKNTGEGTAEENPEGSKPCALIEYNQRTPSVRAITEEDLENTRIEDIVLPLPGHNVIYPNNVVKEWYEELLSVDGLSFTAMKQNVRQYSVSGTYRRMIVRPENLTWKTMQYSSLTSTLIQSDLDELKNVPEPKDDPEGLYKALILDFCLPSATYATMALREILKVDTSSIHQASLNNYLAKKTTDGKETSESNVTMEDGETDATAQNENVETEGNSTVEVDSKTDTRQEDSVTGATKRKVDDVTEGADGHEVGDGALAEVKKMKLEGET</sequence>
<keyword evidence="2" id="KW-0819">tRNA processing</keyword>
<feature type="compositionally biased region" description="Basic and acidic residues" evidence="5">
    <location>
        <begin position="698"/>
        <end position="718"/>
    </location>
</feature>
<dbReference type="STRING" id="136037.A0A067R2F7"/>
<feature type="compositionally biased region" description="Basic and acidic residues" evidence="5">
    <location>
        <begin position="934"/>
        <end position="944"/>
    </location>
</feature>
<feature type="compositionally biased region" description="Basic and acidic residues" evidence="5">
    <location>
        <begin position="595"/>
        <end position="687"/>
    </location>
</feature>
<evidence type="ECO:0000256" key="4">
    <source>
        <dbReference type="ARBA" id="ARBA00036943"/>
    </source>
</evidence>
<dbReference type="OrthoDB" id="447290at2759"/>
<gene>
    <name evidence="7" type="ORF">L798_11333</name>
</gene>
<dbReference type="EMBL" id="KK852965">
    <property type="protein sequence ID" value="KDR13150.1"/>
    <property type="molecule type" value="Genomic_DNA"/>
</dbReference>
<evidence type="ECO:0000259" key="6">
    <source>
        <dbReference type="PROSITE" id="PS50984"/>
    </source>
</evidence>
<reference evidence="7 8" key="1">
    <citation type="journal article" date="2014" name="Nat. Commun.">
        <title>Molecular traces of alternative social organization in a termite genome.</title>
        <authorList>
            <person name="Terrapon N."/>
            <person name="Li C."/>
            <person name="Robertson H.M."/>
            <person name="Ji L."/>
            <person name="Meng X."/>
            <person name="Booth W."/>
            <person name="Chen Z."/>
            <person name="Childers C.P."/>
            <person name="Glastad K.M."/>
            <person name="Gokhale K."/>
            <person name="Gowin J."/>
            <person name="Gronenberg W."/>
            <person name="Hermansen R.A."/>
            <person name="Hu H."/>
            <person name="Hunt B.G."/>
            <person name="Huylmans A.K."/>
            <person name="Khalil S.M."/>
            <person name="Mitchell R.D."/>
            <person name="Munoz-Torres M.C."/>
            <person name="Mustard J.A."/>
            <person name="Pan H."/>
            <person name="Reese J.T."/>
            <person name="Scharf M.E."/>
            <person name="Sun F."/>
            <person name="Vogel H."/>
            <person name="Xiao J."/>
            <person name="Yang W."/>
            <person name="Yang Z."/>
            <person name="Yang Z."/>
            <person name="Zhou J."/>
            <person name="Zhu J."/>
            <person name="Brent C.S."/>
            <person name="Elsik C.G."/>
            <person name="Goodisman M.A."/>
            <person name="Liberles D.A."/>
            <person name="Roe R.M."/>
            <person name="Vargo E.L."/>
            <person name="Vilcinskas A."/>
            <person name="Wang J."/>
            <person name="Bornberg-Bauer E."/>
            <person name="Korb J."/>
            <person name="Zhang G."/>
            <person name="Liebig J."/>
        </authorList>
    </citation>
    <scope>NUCLEOTIDE SEQUENCE [LARGE SCALE GENOMIC DNA]</scope>
    <source>
        <tissue evidence="7">Whole organism</tissue>
    </source>
</reference>
<feature type="region of interest" description="Disordered" evidence="5">
    <location>
        <begin position="896"/>
        <end position="983"/>
    </location>
</feature>
<dbReference type="PANTHER" id="PTHR13326">
    <property type="entry name" value="TRNA PSEUDOURIDINE SYNTHASE D"/>
    <property type="match status" value="1"/>
</dbReference>
<feature type="region of interest" description="Disordered" evidence="5">
    <location>
        <begin position="527"/>
        <end position="730"/>
    </location>
</feature>
<comment type="catalytic activity">
    <reaction evidence="4">
        <text>a uridine in tRNA = a pseudouridine in tRNA</text>
        <dbReference type="Rhea" id="RHEA:54572"/>
        <dbReference type="Rhea" id="RHEA-COMP:13339"/>
        <dbReference type="Rhea" id="RHEA-COMP:13934"/>
        <dbReference type="ChEBI" id="CHEBI:65314"/>
        <dbReference type="ChEBI" id="CHEBI:65315"/>
    </reaction>
</comment>